<evidence type="ECO:0000313" key="4">
    <source>
        <dbReference type="EMBL" id="KTD32158.1"/>
    </source>
</evidence>
<keyword evidence="4" id="KW-0255">Endonuclease</keyword>
<dbReference type="Pfam" id="PF04231">
    <property type="entry name" value="Endonuclease_1"/>
    <property type="match status" value="1"/>
</dbReference>
<protein>
    <submittedName>
        <fullName evidence="4">Putative endonuclease-1</fullName>
        <ecNumber evidence="4">3.1.21.-</ecNumber>
    </submittedName>
</protein>
<keyword evidence="2" id="KW-0540">Nuclease</keyword>
<name>A0A0W0WIQ6_9GAMM</name>
<proteinExistence type="inferred from homology"/>
<comment type="caution">
    <text evidence="4">The sequence shown here is derived from an EMBL/GenBank/DDBJ whole genome shotgun (WGS) entry which is preliminary data.</text>
</comment>
<evidence type="ECO:0000313" key="5">
    <source>
        <dbReference type="Proteomes" id="UP000054725"/>
    </source>
</evidence>
<sequence length="169" mass="19972">MRSKRASRVEYEHMMPAEQFGQQFSCWREKKCSKDGKPYKGRKCCAKIDARFKEAEAELYNLWPAEGLVNQVRSNYRYGLVTDKLPFYGCLIYFDKERRKAEPDDRIKGLVARANLFMADRYQIRLSASQRQLFLAWANQFPPTEWEREWGRAVAHIEGYPNPYIEAQA</sequence>
<organism evidence="4 5">
    <name type="scientific">Legionella nautarum</name>
    <dbReference type="NCBI Taxonomy" id="45070"/>
    <lineage>
        <taxon>Bacteria</taxon>
        <taxon>Pseudomonadati</taxon>
        <taxon>Pseudomonadota</taxon>
        <taxon>Gammaproteobacteria</taxon>
        <taxon>Legionellales</taxon>
        <taxon>Legionellaceae</taxon>
        <taxon>Legionella</taxon>
    </lineage>
</organism>
<reference evidence="4 5" key="1">
    <citation type="submission" date="2015-11" db="EMBL/GenBank/DDBJ databases">
        <title>Genomic analysis of 38 Legionella species identifies large and diverse effector repertoires.</title>
        <authorList>
            <person name="Burstein D."/>
            <person name="Amaro F."/>
            <person name="Zusman T."/>
            <person name="Lifshitz Z."/>
            <person name="Cohen O."/>
            <person name="Gilbert J.A."/>
            <person name="Pupko T."/>
            <person name="Shuman H.A."/>
            <person name="Segal G."/>
        </authorList>
    </citation>
    <scope>NUCLEOTIDE SEQUENCE [LARGE SCALE GENOMIC DNA]</scope>
    <source>
        <strain evidence="4 5">ATCC 49506</strain>
    </source>
</reference>
<evidence type="ECO:0000256" key="3">
    <source>
        <dbReference type="ARBA" id="ARBA00022801"/>
    </source>
</evidence>
<keyword evidence="5" id="KW-1185">Reference proteome</keyword>
<dbReference type="SUPFAM" id="SSF54060">
    <property type="entry name" value="His-Me finger endonucleases"/>
    <property type="match status" value="1"/>
</dbReference>
<keyword evidence="3 4" id="KW-0378">Hydrolase</keyword>
<dbReference type="PANTHER" id="PTHR33607:SF2">
    <property type="entry name" value="ENDONUCLEASE-1"/>
    <property type="match status" value="1"/>
</dbReference>
<dbReference type="PANTHER" id="PTHR33607">
    <property type="entry name" value="ENDONUCLEASE-1"/>
    <property type="match status" value="1"/>
</dbReference>
<evidence type="ECO:0000256" key="2">
    <source>
        <dbReference type="ARBA" id="ARBA00022722"/>
    </source>
</evidence>
<dbReference type="GO" id="GO:0016787">
    <property type="term" value="F:hydrolase activity"/>
    <property type="evidence" value="ECO:0007669"/>
    <property type="project" value="UniProtKB-KW"/>
</dbReference>
<gene>
    <name evidence="4" type="ORF">Lnau_3069</name>
</gene>
<dbReference type="InterPro" id="IPR007346">
    <property type="entry name" value="Endonuclease-I"/>
</dbReference>
<dbReference type="GO" id="GO:0004519">
    <property type="term" value="F:endonuclease activity"/>
    <property type="evidence" value="ECO:0007669"/>
    <property type="project" value="UniProtKB-KW"/>
</dbReference>
<dbReference type="EC" id="3.1.21.-" evidence="4"/>
<dbReference type="EMBL" id="LNYO01000027">
    <property type="protein sequence ID" value="KTD32158.1"/>
    <property type="molecule type" value="Genomic_DNA"/>
</dbReference>
<accession>A0A0W0WIQ6</accession>
<dbReference type="PATRIC" id="fig|45070.6.peg.3239"/>
<evidence type="ECO:0000256" key="1">
    <source>
        <dbReference type="ARBA" id="ARBA00006429"/>
    </source>
</evidence>
<comment type="similarity">
    <text evidence="1">Belongs to the EndA/NucM nuclease family.</text>
</comment>
<dbReference type="AlphaFoldDB" id="A0A0W0WIQ6"/>
<dbReference type="Proteomes" id="UP000054725">
    <property type="component" value="Unassembled WGS sequence"/>
</dbReference>
<dbReference type="InterPro" id="IPR044925">
    <property type="entry name" value="His-Me_finger_sf"/>
</dbReference>